<reference evidence="1" key="1">
    <citation type="submission" date="2018-05" db="EMBL/GenBank/DDBJ databases">
        <authorList>
            <person name="Lanie J.A."/>
            <person name="Ng W.-L."/>
            <person name="Kazmierczak K.M."/>
            <person name="Andrzejewski T.M."/>
            <person name="Davidsen T.M."/>
            <person name="Wayne K.J."/>
            <person name="Tettelin H."/>
            <person name="Glass J.I."/>
            <person name="Rusch D."/>
            <person name="Podicherti R."/>
            <person name="Tsui H.-C.T."/>
            <person name="Winkler M.E."/>
        </authorList>
    </citation>
    <scope>NUCLEOTIDE SEQUENCE</scope>
</reference>
<protein>
    <submittedName>
        <fullName evidence="1">Uncharacterized protein</fullName>
    </submittedName>
</protein>
<gene>
    <name evidence="1" type="ORF">METZ01_LOCUS95411</name>
</gene>
<dbReference type="EMBL" id="UINC01009491">
    <property type="protein sequence ID" value="SVA42557.1"/>
    <property type="molecule type" value="Genomic_DNA"/>
</dbReference>
<accession>A0A381VSF3</accession>
<evidence type="ECO:0000313" key="1">
    <source>
        <dbReference type="EMBL" id="SVA42557.1"/>
    </source>
</evidence>
<sequence>MDKRLLLQNLIKLHLKRTFLESGWLKVSILKAFTSS</sequence>
<name>A0A381VSF3_9ZZZZ</name>
<proteinExistence type="predicted"/>
<organism evidence="1">
    <name type="scientific">marine metagenome</name>
    <dbReference type="NCBI Taxonomy" id="408172"/>
    <lineage>
        <taxon>unclassified sequences</taxon>
        <taxon>metagenomes</taxon>
        <taxon>ecological metagenomes</taxon>
    </lineage>
</organism>
<dbReference type="AlphaFoldDB" id="A0A381VSF3"/>